<dbReference type="STRING" id="104452.A0A0L7LR27"/>
<organism evidence="2 3">
    <name type="scientific">Operophtera brumata</name>
    <name type="common">Winter moth</name>
    <name type="synonym">Phalaena brumata</name>
    <dbReference type="NCBI Taxonomy" id="104452"/>
    <lineage>
        <taxon>Eukaryota</taxon>
        <taxon>Metazoa</taxon>
        <taxon>Ecdysozoa</taxon>
        <taxon>Arthropoda</taxon>
        <taxon>Hexapoda</taxon>
        <taxon>Insecta</taxon>
        <taxon>Pterygota</taxon>
        <taxon>Neoptera</taxon>
        <taxon>Endopterygota</taxon>
        <taxon>Lepidoptera</taxon>
        <taxon>Glossata</taxon>
        <taxon>Ditrysia</taxon>
        <taxon>Geometroidea</taxon>
        <taxon>Geometridae</taxon>
        <taxon>Larentiinae</taxon>
        <taxon>Operophtera</taxon>
    </lineage>
</organism>
<feature type="non-terminal residue" evidence="2">
    <location>
        <position position="1"/>
    </location>
</feature>
<name>A0A0L7LR27_OPEBR</name>
<reference evidence="2 3" key="1">
    <citation type="journal article" date="2015" name="Genome Biol. Evol.">
        <title>The genome of winter moth (Operophtera brumata) provides a genomic perspective on sexual dimorphism and phenology.</title>
        <authorList>
            <person name="Derks M.F."/>
            <person name="Smit S."/>
            <person name="Salis L."/>
            <person name="Schijlen E."/>
            <person name="Bossers A."/>
            <person name="Mateman C."/>
            <person name="Pijl A.S."/>
            <person name="de Ridder D."/>
            <person name="Groenen M.A."/>
            <person name="Visser M.E."/>
            <person name="Megens H.J."/>
        </authorList>
    </citation>
    <scope>NUCLEOTIDE SEQUENCE [LARGE SCALE GENOMIC DNA]</scope>
    <source>
        <strain evidence="2">WM2013NL</strain>
        <tissue evidence="2">Head and thorax</tissue>
    </source>
</reference>
<evidence type="ECO:0000259" key="1">
    <source>
        <dbReference type="Pfam" id="PF24181"/>
    </source>
</evidence>
<dbReference type="PANTHER" id="PTHR18460:SF3">
    <property type="entry name" value="TELO2-INTERACTING PROTEIN 1 HOMOLOG"/>
    <property type="match status" value="1"/>
</dbReference>
<dbReference type="SUPFAM" id="SSF48371">
    <property type="entry name" value="ARM repeat"/>
    <property type="match status" value="1"/>
</dbReference>
<dbReference type="Proteomes" id="UP000037510">
    <property type="component" value="Unassembled WGS sequence"/>
</dbReference>
<proteinExistence type="predicted"/>
<gene>
    <name evidence="2" type="ORF">OBRU01_03725</name>
</gene>
<dbReference type="GO" id="GO:0005737">
    <property type="term" value="C:cytoplasm"/>
    <property type="evidence" value="ECO:0007669"/>
    <property type="project" value="TreeGrafter"/>
</dbReference>
<feature type="domain" description="TTI1 C-terminal TPR" evidence="1">
    <location>
        <begin position="2"/>
        <end position="153"/>
    </location>
</feature>
<evidence type="ECO:0000313" key="3">
    <source>
        <dbReference type="Proteomes" id="UP000037510"/>
    </source>
</evidence>
<comment type="caution">
    <text evidence="2">The sequence shown here is derived from an EMBL/GenBank/DDBJ whole genome shotgun (WGS) entry which is preliminary data.</text>
</comment>
<dbReference type="EMBL" id="JTDY01000336">
    <property type="protein sequence ID" value="KOB77641.1"/>
    <property type="molecule type" value="Genomic_DNA"/>
</dbReference>
<dbReference type="InterPro" id="IPR057567">
    <property type="entry name" value="TPR_TTI1_C"/>
</dbReference>
<evidence type="ECO:0000313" key="2">
    <source>
        <dbReference type="EMBL" id="KOB77641.1"/>
    </source>
</evidence>
<keyword evidence="3" id="KW-1185">Reference proteome</keyword>
<protein>
    <submittedName>
        <fullName evidence="2">Putative tel2-interacting protein 1</fullName>
    </submittedName>
</protein>
<dbReference type="InterPro" id="IPR052587">
    <property type="entry name" value="TELO2-interacting_protein_1"/>
</dbReference>
<dbReference type="Pfam" id="PF24181">
    <property type="entry name" value="TPR_TTI1_C"/>
    <property type="match status" value="1"/>
</dbReference>
<dbReference type="PANTHER" id="PTHR18460">
    <property type="entry name" value="TEL2 INTERACTING PROTEIN 1 TTI1 FAMILY MEMBER"/>
    <property type="match status" value="1"/>
</dbReference>
<dbReference type="InterPro" id="IPR016024">
    <property type="entry name" value="ARM-type_fold"/>
</dbReference>
<sequence>VTLTILQRSVHFITSPHRASATLALQVLTRGLPALARRDDELLPLVHAAWAPLVARFHSSEPVVLRRAFDLLVTLAALSKDFIRSRTVKEVLPEIYKFLHKSAKDSYLKDTGSYYRSSQAYSLQVSALEALPSLASDLGLEDESLAEAMSCTLAVSFFKKMLQYEYGAAWYHLRGLCNNEAVLEPPPLTLLPLERVVGTPTQARDQDYDTNVKLIFDMIS</sequence>
<accession>A0A0L7LR27</accession>
<dbReference type="AlphaFoldDB" id="A0A0L7LR27"/>